<gene>
    <name evidence="2" type="ORF">EYS42_00230</name>
</gene>
<evidence type="ECO:0000259" key="1">
    <source>
        <dbReference type="Pfam" id="PF07589"/>
    </source>
</evidence>
<name>A0A4Q9H1B2_9BURK</name>
<dbReference type="EMBL" id="SIXI01000001">
    <property type="protein sequence ID" value="TBO33923.1"/>
    <property type="molecule type" value="Genomic_DNA"/>
</dbReference>
<feature type="domain" description="Ice-binding protein C-terminal" evidence="1">
    <location>
        <begin position="219"/>
        <end position="241"/>
    </location>
</feature>
<organism evidence="2 3">
    <name type="scientific">Aquabacterium lacunae</name>
    <dbReference type="NCBI Taxonomy" id="2528630"/>
    <lineage>
        <taxon>Bacteria</taxon>
        <taxon>Pseudomonadati</taxon>
        <taxon>Pseudomonadota</taxon>
        <taxon>Betaproteobacteria</taxon>
        <taxon>Burkholderiales</taxon>
        <taxon>Aquabacterium</taxon>
    </lineage>
</organism>
<protein>
    <submittedName>
        <fullName evidence="2">PEP-CTERM sorting domain-containing protein</fullName>
    </submittedName>
</protein>
<evidence type="ECO:0000313" key="2">
    <source>
        <dbReference type="EMBL" id="TBO33923.1"/>
    </source>
</evidence>
<evidence type="ECO:0000313" key="3">
    <source>
        <dbReference type="Proteomes" id="UP000292120"/>
    </source>
</evidence>
<sequence>MAFGFADIPEFFHELPPLCFGMGESAGGVIRSTSVQENRGGPMHVVRTVLLGTVMAVCQATAEAITLTLNTPTPAPYLLTGPVVHPNGPFVDVFQFEVNSADALSFLWLLPQTHLASTQARHGITGLQLALYALPHGAAPSLVGAGQHPAILGNDLSDPVSATQVALWSSLDYDLRESLYWEGRLAPGTYAATVSGWAGGTDADLTGGGAYLLKLRVSSVPEPASVPLALAGAGLALAVRRMKSVSRTGPACARWRPKMAPASWAGSTTARSGPRQW</sequence>
<keyword evidence="3" id="KW-1185">Reference proteome</keyword>
<dbReference type="InterPro" id="IPR013424">
    <property type="entry name" value="Ice-binding_C"/>
</dbReference>
<dbReference type="AlphaFoldDB" id="A0A4Q9H1B2"/>
<dbReference type="Proteomes" id="UP000292120">
    <property type="component" value="Unassembled WGS sequence"/>
</dbReference>
<accession>A0A4Q9H1B2</accession>
<proteinExistence type="predicted"/>
<dbReference type="Pfam" id="PF07589">
    <property type="entry name" value="PEP-CTERM"/>
    <property type="match status" value="1"/>
</dbReference>
<reference evidence="2 3" key="1">
    <citation type="submission" date="2019-02" db="EMBL/GenBank/DDBJ databases">
        <title>Aquabacterium sp. strain KMB7.</title>
        <authorList>
            <person name="Chen W.-M."/>
        </authorList>
    </citation>
    <scope>NUCLEOTIDE SEQUENCE [LARGE SCALE GENOMIC DNA]</scope>
    <source>
        <strain evidence="2 3">KMB7</strain>
    </source>
</reference>
<comment type="caution">
    <text evidence="2">The sequence shown here is derived from an EMBL/GenBank/DDBJ whole genome shotgun (WGS) entry which is preliminary data.</text>
</comment>